<dbReference type="Gene3D" id="2.40.320.10">
    <property type="entry name" value="Hypothetical Protein Pfu-838710-001"/>
    <property type="match status" value="1"/>
</dbReference>
<dbReference type="PANTHER" id="PTHR40114:SF1">
    <property type="entry name" value="SLR0698 PROTEIN"/>
    <property type="match status" value="1"/>
</dbReference>
<dbReference type="SUPFAM" id="SSF55154">
    <property type="entry name" value="CYTH-like phosphatases"/>
    <property type="match status" value="1"/>
</dbReference>
<dbReference type="Pfam" id="PF01928">
    <property type="entry name" value="CYTH"/>
    <property type="match status" value="1"/>
</dbReference>
<evidence type="ECO:0000313" key="3">
    <source>
        <dbReference type="Proteomes" id="UP001156702"/>
    </source>
</evidence>
<evidence type="ECO:0000259" key="1">
    <source>
        <dbReference type="PROSITE" id="PS51707"/>
    </source>
</evidence>
<name>A0ABQ5ZHG2_9HYPH</name>
<dbReference type="InterPro" id="IPR012042">
    <property type="entry name" value="NeuTTM/CthTTM-like"/>
</dbReference>
<dbReference type="InterPro" id="IPR023577">
    <property type="entry name" value="CYTH_domain"/>
</dbReference>
<reference evidence="3" key="1">
    <citation type="journal article" date="2019" name="Int. J. Syst. Evol. Microbiol.">
        <title>The Global Catalogue of Microorganisms (GCM) 10K type strain sequencing project: providing services to taxonomists for standard genome sequencing and annotation.</title>
        <authorList>
            <consortium name="The Broad Institute Genomics Platform"/>
            <consortium name="The Broad Institute Genome Sequencing Center for Infectious Disease"/>
            <person name="Wu L."/>
            <person name="Ma J."/>
        </authorList>
    </citation>
    <scope>NUCLEOTIDE SEQUENCE [LARGE SCALE GENOMIC DNA]</scope>
    <source>
        <strain evidence="3">NBRC 102122</strain>
    </source>
</reference>
<dbReference type="EMBL" id="BSOP01000018">
    <property type="protein sequence ID" value="GLR51465.1"/>
    <property type="molecule type" value="Genomic_DNA"/>
</dbReference>
<proteinExistence type="predicted"/>
<dbReference type="CDD" id="cd07891">
    <property type="entry name" value="CYTH-like_CthTTM-like_1"/>
    <property type="match status" value="1"/>
</dbReference>
<protein>
    <submittedName>
        <fullName evidence="2">Adenylate cyclase</fullName>
    </submittedName>
</protein>
<keyword evidence="3" id="KW-1185">Reference proteome</keyword>
<gene>
    <name evidence="2" type="ORF">GCM10007923_26730</name>
</gene>
<dbReference type="Proteomes" id="UP001156702">
    <property type="component" value="Unassembled WGS sequence"/>
</dbReference>
<sequence>MQVFPSPKPISNSESEPMAKEIERKFLVSGQRWRTFADEGIAIRQAYIVAQDDRSLRVRIYGNGQARITLKVGHTALVRDEYEFEIDRDEAEDMLRHAIGNVIRKVRYKVPHEGHIWEVDVYEGAHRGLVIAEVELASIHDEPELPNWVGREVTGESQYSNQSMALGISDGARLHQLA</sequence>
<comment type="caution">
    <text evidence="2">The sequence shown here is derived from an EMBL/GenBank/DDBJ whole genome shotgun (WGS) entry which is preliminary data.</text>
</comment>
<dbReference type="InterPro" id="IPR033469">
    <property type="entry name" value="CYTH-like_dom_sf"/>
</dbReference>
<dbReference type="PANTHER" id="PTHR40114">
    <property type="entry name" value="SLR0698 PROTEIN"/>
    <property type="match status" value="1"/>
</dbReference>
<dbReference type="PIRSF" id="PIRSF016487">
    <property type="entry name" value="CYTH_UCP016487"/>
    <property type="match status" value="1"/>
</dbReference>
<feature type="domain" description="CYTH" evidence="1">
    <location>
        <begin position="19"/>
        <end position="170"/>
    </location>
</feature>
<dbReference type="SMART" id="SM01118">
    <property type="entry name" value="CYTH"/>
    <property type="match status" value="1"/>
</dbReference>
<dbReference type="PROSITE" id="PS51707">
    <property type="entry name" value="CYTH"/>
    <property type="match status" value="1"/>
</dbReference>
<organism evidence="2 3">
    <name type="scientific">Shinella yambaruensis</name>
    <dbReference type="NCBI Taxonomy" id="415996"/>
    <lineage>
        <taxon>Bacteria</taxon>
        <taxon>Pseudomonadati</taxon>
        <taxon>Pseudomonadota</taxon>
        <taxon>Alphaproteobacteria</taxon>
        <taxon>Hyphomicrobiales</taxon>
        <taxon>Rhizobiaceae</taxon>
        <taxon>Shinella</taxon>
    </lineage>
</organism>
<evidence type="ECO:0000313" key="2">
    <source>
        <dbReference type="EMBL" id="GLR51465.1"/>
    </source>
</evidence>
<accession>A0ABQ5ZHG2</accession>